<protein>
    <submittedName>
        <fullName evidence="1">Uncharacterized protein</fullName>
    </submittedName>
</protein>
<keyword evidence="2" id="KW-1185">Reference proteome</keyword>
<dbReference type="Proteomes" id="UP001317001">
    <property type="component" value="Chromosome"/>
</dbReference>
<sequence length="103" mass="12775">MFKNDTIFGITGFNKEMIYYNKFLKVSNYSINSYLITYKEKDFNNEIKGRKIEIFHWTFYDQVSKTKFLNHIEFYNRSLGKYKEESEVIIYKNEIFQNQYHRF</sequence>
<accession>A0ABY5NST4</accession>
<evidence type="ECO:0000313" key="2">
    <source>
        <dbReference type="Proteomes" id="UP001317001"/>
    </source>
</evidence>
<gene>
    <name evidence="1" type="ORF">NPX36_00865</name>
</gene>
<dbReference type="EMBL" id="CP102382">
    <property type="protein sequence ID" value="UUV21635.1"/>
    <property type="molecule type" value="Genomic_DNA"/>
</dbReference>
<organism evidence="1 2">
    <name type="scientific">Paenimyroides aestuarii</name>
    <dbReference type="NCBI Taxonomy" id="2968490"/>
    <lineage>
        <taxon>Bacteria</taxon>
        <taxon>Pseudomonadati</taxon>
        <taxon>Bacteroidota</taxon>
        <taxon>Flavobacteriia</taxon>
        <taxon>Flavobacteriales</taxon>
        <taxon>Flavobacteriaceae</taxon>
        <taxon>Paenimyroides</taxon>
    </lineage>
</organism>
<dbReference type="RefSeq" id="WP_257499556.1">
    <property type="nucleotide sequence ID" value="NZ_CP102382.1"/>
</dbReference>
<proteinExistence type="predicted"/>
<name>A0ABY5NST4_9FLAO</name>
<reference evidence="1 2" key="1">
    <citation type="submission" date="2022-08" db="EMBL/GenBank/DDBJ databases">
        <title>Myroides zhujiangensis sp. nov., a novel bacterium isolated from sediment in the Pearl River Estuary.</title>
        <authorList>
            <person name="Cui L."/>
        </authorList>
    </citation>
    <scope>NUCLEOTIDE SEQUENCE [LARGE SCALE GENOMIC DNA]</scope>
    <source>
        <strain evidence="1 2">SCSIO 72103</strain>
    </source>
</reference>
<evidence type="ECO:0000313" key="1">
    <source>
        <dbReference type="EMBL" id="UUV21635.1"/>
    </source>
</evidence>